<reference evidence="3" key="2">
    <citation type="submission" date="2020-09" db="EMBL/GenBank/DDBJ databases">
        <authorList>
            <person name="Sun Q."/>
            <person name="Ohkuma M."/>
        </authorList>
    </citation>
    <scope>NUCLEOTIDE SEQUENCE</scope>
    <source>
        <strain evidence="3">JCM 4654</strain>
    </source>
</reference>
<dbReference type="Gene3D" id="3.30.530.20">
    <property type="match status" value="1"/>
</dbReference>
<evidence type="ECO:0000256" key="1">
    <source>
        <dbReference type="SAM" id="MobiDB-lite"/>
    </source>
</evidence>
<feature type="compositionally biased region" description="Acidic residues" evidence="1">
    <location>
        <begin position="303"/>
        <end position="312"/>
    </location>
</feature>
<dbReference type="CDD" id="cd07817">
    <property type="entry name" value="SRPBCC_8"/>
    <property type="match status" value="1"/>
</dbReference>
<sequence>MTTDTSAPTALRHDPLVRGLGLASALLGVPQVATPGGFVRQLGLADGPRQRMATVAVGVRELTAAAGLLGRPHPAWLWSRVGGDLVDLTLLATALRRHDGRGVARTAAATAGTAAVTAADVYAAVTRTRWRTPVELTAATTVAKHPDETYELWSGLERLPEFMAHLAEVRITGPRTSHWTASAPFGRTVEWDAETTQDVPGQLIAWRSAQGAVVGNSGEVRFHPAPGGHGTEVQVTLRYSLPAGPLGRAVARYFGEEPHQQLDDDLRRFKQIAEAGEVIRSEGAPGGKRARAEFPQHPAQPLTEDELREVRS</sequence>
<dbReference type="PANTHER" id="PTHR33824">
    <property type="entry name" value="POLYKETIDE CYCLASE/DEHYDRASE AND LIPID TRANSPORT SUPERFAMILY PROTEIN"/>
    <property type="match status" value="1"/>
</dbReference>
<proteinExistence type="predicted"/>
<accession>A0A918Y2A9</accession>
<dbReference type="InterPro" id="IPR023393">
    <property type="entry name" value="START-like_dom_sf"/>
</dbReference>
<protein>
    <recommendedName>
        <fullName evidence="2">Coenzyme Q-binding protein COQ10 START domain-containing protein</fullName>
    </recommendedName>
</protein>
<dbReference type="AlphaFoldDB" id="A0A918Y2A9"/>
<reference evidence="3" key="1">
    <citation type="journal article" date="2014" name="Int. J. Syst. Evol. Microbiol.">
        <title>Complete genome sequence of Corynebacterium casei LMG S-19264T (=DSM 44701T), isolated from a smear-ripened cheese.</title>
        <authorList>
            <consortium name="US DOE Joint Genome Institute (JGI-PGF)"/>
            <person name="Walter F."/>
            <person name="Albersmeier A."/>
            <person name="Kalinowski J."/>
            <person name="Ruckert C."/>
        </authorList>
    </citation>
    <scope>NUCLEOTIDE SEQUENCE</scope>
    <source>
        <strain evidence="3">JCM 4654</strain>
    </source>
</reference>
<feature type="region of interest" description="Disordered" evidence="1">
    <location>
        <begin position="277"/>
        <end position="312"/>
    </location>
</feature>
<organism evidence="3 4">
    <name type="scientific">Streptomyces naganishii JCM 4654</name>
    <dbReference type="NCBI Taxonomy" id="1306179"/>
    <lineage>
        <taxon>Bacteria</taxon>
        <taxon>Bacillati</taxon>
        <taxon>Actinomycetota</taxon>
        <taxon>Actinomycetes</taxon>
        <taxon>Kitasatosporales</taxon>
        <taxon>Streptomycetaceae</taxon>
        <taxon>Streptomyces</taxon>
    </lineage>
</organism>
<evidence type="ECO:0000313" key="4">
    <source>
        <dbReference type="Proteomes" id="UP000608955"/>
    </source>
</evidence>
<dbReference type="RefSeq" id="WP_190177355.1">
    <property type="nucleotide sequence ID" value="NZ_BMVF01000004.1"/>
</dbReference>
<dbReference type="InterPro" id="IPR047137">
    <property type="entry name" value="ORF3"/>
</dbReference>
<evidence type="ECO:0000313" key="3">
    <source>
        <dbReference type="EMBL" id="GHD87568.1"/>
    </source>
</evidence>
<feature type="domain" description="Coenzyme Q-binding protein COQ10 START" evidence="2">
    <location>
        <begin position="144"/>
        <end position="266"/>
    </location>
</feature>
<dbReference type="PANTHER" id="PTHR33824:SF7">
    <property type="entry name" value="POLYKETIDE CYCLASE_DEHYDRASE AND LIPID TRANSPORT SUPERFAMILY PROTEIN"/>
    <property type="match status" value="1"/>
</dbReference>
<comment type="caution">
    <text evidence="3">The sequence shown here is derived from an EMBL/GenBank/DDBJ whole genome shotgun (WGS) entry which is preliminary data.</text>
</comment>
<dbReference type="SUPFAM" id="SSF55961">
    <property type="entry name" value="Bet v1-like"/>
    <property type="match status" value="1"/>
</dbReference>
<keyword evidence="4" id="KW-1185">Reference proteome</keyword>
<name>A0A918Y2A9_9ACTN</name>
<dbReference type="Proteomes" id="UP000608955">
    <property type="component" value="Unassembled WGS sequence"/>
</dbReference>
<dbReference type="EMBL" id="BMVF01000004">
    <property type="protein sequence ID" value="GHD87568.1"/>
    <property type="molecule type" value="Genomic_DNA"/>
</dbReference>
<evidence type="ECO:0000259" key="2">
    <source>
        <dbReference type="Pfam" id="PF03364"/>
    </source>
</evidence>
<gene>
    <name evidence="3" type="ORF">GCM10010508_20210</name>
</gene>
<dbReference type="InterPro" id="IPR005031">
    <property type="entry name" value="COQ10_START"/>
</dbReference>
<dbReference type="Pfam" id="PF03364">
    <property type="entry name" value="Polyketide_cyc"/>
    <property type="match status" value="1"/>
</dbReference>